<sequence>MGAEKPFRLVTCIIHGLLSLRILPAIITPPSCGFALRGCKSDARRPVSHPSLHSVRILCVVTVLRWRSNKQSKLAATAEYVRHVGKVIHPLALAMVVITASHLHRSEWLRCYARQVTDEPPQTSR</sequence>
<dbReference type="EMBL" id="KV441502">
    <property type="protein sequence ID" value="OAG14173.1"/>
    <property type="molecule type" value="Genomic_DNA"/>
</dbReference>
<protein>
    <submittedName>
        <fullName evidence="1">Uncharacterized protein</fullName>
    </submittedName>
</protein>
<name>A0A177D3B4_ALTAL</name>
<keyword evidence="2" id="KW-1185">Reference proteome</keyword>
<dbReference type="KEGG" id="aalt:CC77DRAFT_574146"/>
<gene>
    <name evidence="1" type="ORF">CC77DRAFT_574146</name>
</gene>
<evidence type="ECO:0000313" key="2">
    <source>
        <dbReference type="Proteomes" id="UP000077248"/>
    </source>
</evidence>
<dbReference type="Proteomes" id="UP000077248">
    <property type="component" value="Unassembled WGS sequence"/>
</dbReference>
<dbReference type="VEuPathDB" id="FungiDB:CC77DRAFT_574146"/>
<organism evidence="1 2">
    <name type="scientific">Alternaria alternata</name>
    <name type="common">Alternaria rot fungus</name>
    <name type="synonym">Torula alternata</name>
    <dbReference type="NCBI Taxonomy" id="5599"/>
    <lineage>
        <taxon>Eukaryota</taxon>
        <taxon>Fungi</taxon>
        <taxon>Dikarya</taxon>
        <taxon>Ascomycota</taxon>
        <taxon>Pezizomycotina</taxon>
        <taxon>Dothideomycetes</taxon>
        <taxon>Pleosporomycetidae</taxon>
        <taxon>Pleosporales</taxon>
        <taxon>Pleosporineae</taxon>
        <taxon>Pleosporaceae</taxon>
        <taxon>Alternaria</taxon>
        <taxon>Alternaria sect. Alternaria</taxon>
        <taxon>Alternaria alternata complex</taxon>
    </lineage>
</organism>
<accession>A0A177D3B4</accession>
<reference evidence="1 2" key="1">
    <citation type="submission" date="2016-05" db="EMBL/GenBank/DDBJ databases">
        <title>Comparative analysis of secretome profiles of manganese(II)-oxidizing ascomycete fungi.</title>
        <authorList>
            <consortium name="DOE Joint Genome Institute"/>
            <person name="Zeiner C.A."/>
            <person name="Purvine S.O."/>
            <person name="Zink E.M."/>
            <person name="Wu S."/>
            <person name="Pasa-Tolic L."/>
            <person name="Chaput D.L."/>
            <person name="Haridas S."/>
            <person name="Grigoriev I.V."/>
            <person name="Santelli C.M."/>
            <person name="Hansel C.M."/>
        </authorList>
    </citation>
    <scope>NUCLEOTIDE SEQUENCE [LARGE SCALE GENOMIC DNA]</scope>
    <source>
        <strain evidence="1 2">SRC1lrK2f</strain>
    </source>
</reference>
<dbReference type="GeneID" id="29117892"/>
<dbReference type="AlphaFoldDB" id="A0A177D3B4"/>
<dbReference type="RefSeq" id="XP_018379594.1">
    <property type="nucleotide sequence ID" value="XM_018532298.1"/>
</dbReference>
<evidence type="ECO:0000313" key="1">
    <source>
        <dbReference type="EMBL" id="OAG14173.1"/>
    </source>
</evidence>
<proteinExistence type="predicted"/>